<organism evidence="1 2">
    <name type="scientific">Mediterraneibacter gnavus (strain ATCC 29149 / DSM 114966 / JCM 6515 / VPI C7-9)</name>
    <name type="common">Ruminococcus gnavus</name>
    <dbReference type="NCBI Taxonomy" id="411470"/>
    <lineage>
        <taxon>Bacteria</taxon>
        <taxon>Bacillati</taxon>
        <taxon>Bacillota</taxon>
        <taxon>Clostridia</taxon>
        <taxon>Lachnospirales</taxon>
        <taxon>Lachnospiraceae</taxon>
        <taxon>Mediterraneibacter</taxon>
    </lineage>
</organism>
<reference evidence="1 2" key="2">
    <citation type="submission" date="2007-06" db="EMBL/GenBank/DDBJ databases">
        <title>Draft genome sequence of Ruminococcus gnavus (ATCC 29149).</title>
        <authorList>
            <person name="Sudarsanam P."/>
            <person name="Ley R."/>
            <person name="Guruge J."/>
            <person name="Turnbaugh P.J."/>
            <person name="Mahowald M."/>
            <person name="Liep D."/>
            <person name="Gordon J."/>
        </authorList>
    </citation>
    <scope>NUCLEOTIDE SEQUENCE [LARGE SCALE GENOMIC DNA]</scope>
    <source>
        <strain evidence="1 2">ATCC 29149</strain>
    </source>
</reference>
<dbReference type="Proteomes" id="UP000004410">
    <property type="component" value="Unassembled WGS sequence"/>
</dbReference>
<protein>
    <submittedName>
        <fullName evidence="1">Uncharacterized protein</fullName>
    </submittedName>
</protein>
<dbReference type="EMBL" id="AAYG02000005">
    <property type="protein sequence ID" value="EDN78990.1"/>
    <property type="molecule type" value="Genomic_DNA"/>
</dbReference>
<evidence type="ECO:0000313" key="1">
    <source>
        <dbReference type="EMBL" id="EDN78990.1"/>
    </source>
</evidence>
<accession>A7AYY6</accession>
<dbReference type="AlphaFoldDB" id="A7AYY6"/>
<reference evidence="1 2" key="1">
    <citation type="submission" date="2007-04" db="EMBL/GenBank/DDBJ databases">
        <authorList>
            <person name="Fulton L."/>
            <person name="Clifton S."/>
            <person name="Fulton B."/>
            <person name="Xu J."/>
            <person name="Minx P."/>
            <person name="Pepin K.H."/>
            <person name="Johnson M."/>
            <person name="Thiruvilangam P."/>
            <person name="Bhonagiri V."/>
            <person name="Nash W.E."/>
            <person name="Mardis E.R."/>
            <person name="Wilson R.K."/>
        </authorList>
    </citation>
    <scope>NUCLEOTIDE SEQUENCE [LARGE SCALE GENOMIC DNA]</scope>
    <source>
        <strain evidence="1 2">ATCC 29149</strain>
    </source>
</reference>
<proteinExistence type="predicted"/>
<sequence>MRFSFRFVIHNILQNLKESYSQYPLKNPCQMHAKPKQIQQCHIFFVHRPHPLYSCSI</sequence>
<gene>
    <name evidence="1" type="ORF">RUMGNA_00500</name>
</gene>
<name>A7AYY6_MEDG7</name>
<dbReference type="PaxDb" id="411470-RUMGNA_00500"/>
<dbReference type="eggNOG" id="ENOG50325D7">
    <property type="taxonomic scope" value="Bacteria"/>
</dbReference>
<evidence type="ECO:0000313" key="2">
    <source>
        <dbReference type="Proteomes" id="UP000004410"/>
    </source>
</evidence>
<comment type="caution">
    <text evidence="1">The sequence shown here is derived from an EMBL/GenBank/DDBJ whole genome shotgun (WGS) entry which is preliminary data.</text>
</comment>